<keyword evidence="2" id="KW-1003">Cell membrane</keyword>
<evidence type="ECO:0000256" key="3">
    <source>
        <dbReference type="ARBA" id="ARBA00022676"/>
    </source>
</evidence>
<feature type="transmembrane region" description="Helical" evidence="8">
    <location>
        <begin position="121"/>
        <end position="139"/>
    </location>
</feature>
<keyword evidence="11" id="KW-1185">Reference proteome</keyword>
<feature type="transmembrane region" description="Helical" evidence="8">
    <location>
        <begin position="193"/>
        <end position="226"/>
    </location>
</feature>
<evidence type="ECO:0000259" key="9">
    <source>
        <dbReference type="Pfam" id="PF13231"/>
    </source>
</evidence>
<feature type="transmembrane region" description="Helical" evidence="8">
    <location>
        <begin position="170"/>
        <end position="187"/>
    </location>
</feature>
<evidence type="ECO:0000256" key="8">
    <source>
        <dbReference type="SAM" id="Phobius"/>
    </source>
</evidence>
<dbReference type="KEGG" id="acy:Anacy_5473"/>
<feature type="domain" description="Glycosyltransferase RgtA/B/C/D-like" evidence="9">
    <location>
        <begin position="96"/>
        <end position="251"/>
    </location>
</feature>
<dbReference type="AlphaFoldDB" id="K9ZQH5"/>
<dbReference type="PANTHER" id="PTHR33908:SF11">
    <property type="entry name" value="MEMBRANE PROTEIN"/>
    <property type="match status" value="1"/>
</dbReference>
<evidence type="ECO:0000313" key="10">
    <source>
        <dbReference type="EMBL" id="AFZ60787.1"/>
    </source>
</evidence>
<evidence type="ECO:0000256" key="7">
    <source>
        <dbReference type="ARBA" id="ARBA00023136"/>
    </source>
</evidence>
<keyword evidence="7 8" id="KW-0472">Membrane</keyword>
<name>K9ZQH5_ANACC</name>
<keyword evidence="5 8" id="KW-0812">Transmembrane</keyword>
<evidence type="ECO:0000256" key="4">
    <source>
        <dbReference type="ARBA" id="ARBA00022679"/>
    </source>
</evidence>
<feature type="transmembrane region" description="Helical" evidence="8">
    <location>
        <begin position="361"/>
        <end position="384"/>
    </location>
</feature>
<keyword evidence="3" id="KW-0328">Glycosyltransferase</keyword>
<feature type="transmembrane region" description="Helical" evidence="8">
    <location>
        <begin position="247"/>
        <end position="267"/>
    </location>
</feature>
<evidence type="ECO:0000256" key="2">
    <source>
        <dbReference type="ARBA" id="ARBA00022475"/>
    </source>
</evidence>
<comment type="subcellular location">
    <subcellularLocation>
        <location evidence="1">Cell membrane</location>
        <topology evidence="1">Multi-pass membrane protein</topology>
    </subcellularLocation>
</comment>
<dbReference type="InterPro" id="IPR050297">
    <property type="entry name" value="LipidA_mod_glycosyltrf_83"/>
</dbReference>
<dbReference type="GO" id="GO:0016763">
    <property type="term" value="F:pentosyltransferase activity"/>
    <property type="evidence" value="ECO:0007669"/>
    <property type="project" value="TreeGrafter"/>
</dbReference>
<keyword evidence="4" id="KW-0808">Transferase</keyword>
<dbReference type="PANTHER" id="PTHR33908">
    <property type="entry name" value="MANNOSYLTRANSFERASE YKCB-RELATED"/>
    <property type="match status" value="1"/>
</dbReference>
<dbReference type="GO" id="GO:0005886">
    <property type="term" value="C:plasma membrane"/>
    <property type="evidence" value="ECO:0007669"/>
    <property type="project" value="UniProtKB-SubCell"/>
</dbReference>
<feature type="transmembrane region" description="Helical" evidence="8">
    <location>
        <begin position="41"/>
        <end position="60"/>
    </location>
</feature>
<dbReference type="HOGENOM" id="CLU_573415_0_0_3"/>
<evidence type="ECO:0000256" key="5">
    <source>
        <dbReference type="ARBA" id="ARBA00022692"/>
    </source>
</evidence>
<evidence type="ECO:0000256" key="6">
    <source>
        <dbReference type="ARBA" id="ARBA00022989"/>
    </source>
</evidence>
<dbReference type="eggNOG" id="COG1807">
    <property type="taxonomic scope" value="Bacteria"/>
</dbReference>
<evidence type="ECO:0000313" key="11">
    <source>
        <dbReference type="Proteomes" id="UP000010474"/>
    </source>
</evidence>
<sequence>MVKSCGVGILPARLIQIKCTTAYHPNMNLSQKIFKIKNHEFYIFNIIIPLIFIIFTLIIMPIDQVFMFDSDEGIALIQANIYDQNIINNSPQIWSDQPPLFPIIISKSLDFFGDQISNARILILLFSTLLIWSFSHILRLSVGKLTAIITIILLIISINFLRLSVSVMQCIPCLSLGMLSIYLLILYTKNVQIYWIILSGIIFALSLQIKMIMIFLIPVMIIYFLTTSYKISLNNITNINIVNILKSPISIWLLSISTAFIIVSFITQSLNIEKILFFHISSNLKYSFSKHNSFQDVIYIYLQNFDALLLSLLGLKYQNLKINLPLDNKIIDNKPEQHIYKIPLFWLIIITFVFLNHKPIWYHYIILVSVPLTWLGAYGIRGILVKFSQNNHTNKIFNLKQIQISKFAVFTIFLTLLVIPIKLGVIQWENYNFVQKSQLKFANLERIITYKNQSKWLFTDVGMYGFYSQINIPPELTVISMKRLNSGTINSEFLFKVLEKYQPEQILINRFFSIFDLIKPYVDKNYQEIYVDESTKHYLRNNIQKLNQNK</sequence>
<organism evidence="10 11">
    <name type="scientific">Anabaena cylindrica (strain ATCC 27899 / PCC 7122)</name>
    <dbReference type="NCBI Taxonomy" id="272123"/>
    <lineage>
        <taxon>Bacteria</taxon>
        <taxon>Bacillati</taxon>
        <taxon>Cyanobacteriota</taxon>
        <taxon>Cyanophyceae</taxon>
        <taxon>Nostocales</taxon>
        <taxon>Nostocaceae</taxon>
        <taxon>Anabaena</taxon>
    </lineage>
</organism>
<dbReference type="PATRIC" id="fig|272123.3.peg.5928"/>
<dbReference type="InterPro" id="IPR038731">
    <property type="entry name" value="RgtA/B/C-like"/>
</dbReference>
<proteinExistence type="predicted"/>
<dbReference type="EMBL" id="CP003659">
    <property type="protein sequence ID" value="AFZ60787.1"/>
    <property type="molecule type" value="Genomic_DNA"/>
</dbReference>
<keyword evidence="6 8" id="KW-1133">Transmembrane helix</keyword>
<reference evidence="11" key="1">
    <citation type="journal article" date="2013" name="Proc. Natl. Acad. Sci. U.S.A.">
        <title>Improving the coverage of the cyanobacterial phylum using diversity-driven genome sequencing.</title>
        <authorList>
            <person name="Shih P.M."/>
            <person name="Wu D."/>
            <person name="Latifi A."/>
            <person name="Axen S.D."/>
            <person name="Fewer D.P."/>
            <person name="Talla E."/>
            <person name="Calteau A."/>
            <person name="Cai F."/>
            <person name="Tandeau de Marsac N."/>
            <person name="Rippka R."/>
            <person name="Herdman M."/>
            <person name="Sivonen K."/>
            <person name="Coursin T."/>
            <person name="Laurent T."/>
            <person name="Goodwin L."/>
            <person name="Nolan M."/>
            <person name="Davenport K.W."/>
            <person name="Han C.S."/>
            <person name="Rubin E.M."/>
            <person name="Eisen J.A."/>
            <person name="Woyke T."/>
            <person name="Gugger M."/>
            <person name="Kerfeld C.A."/>
        </authorList>
    </citation>
    <scope>NUCLEOTIDE SEQUENCE [LARGE SCALE GENOMIC DNA]</scope>
    <source>
        <strain evidence="11">ATCC 27899 / PCC 7122</strain>
    </source>
</reference>
<feature type="transmembrane region" description="Helical" evidence="8">
    <location>
        <begin position="145"/>
        <end position="163"/>
    </location>
</feature>
<accession>K9ZQH5</accession>
<evidence type="ECO:0000256" key="1">
    <source>
        <dbReference type="ARBA" id="ARBA00004651"/>
    </source>
</evidence>
<dbReference type="GO" id="GO:0009103">
    <property type="term" value="P:lipopolysaccharide biosynthetic process"/>
    <property type="evidence" value="ECO:0007669"/>
    <property type="project" value="UniProtKB-ARBA"/>
</dbReference>
<dbReference type="Pfam" id="PF13231">
    <property type="entry name" value="PMT_2"/>
    <property type="match status" value="1"/>
</dbReference>
<feature type="transmembrane region" description="Helical" evidence="8">
    <location>
        <begin position="338"/>
        <end position="355"/>
    </location>
</feature>
<gene>
    <name evidence="10" type="ordered locus">Anacy_5473</name>
</gene>
<feature type="transmembrane region" description="Helical" evidence="8">
    <location>
        <begin position="404"/>
        <end position="428"/>
    </location>
</feature>
<dbReference type="Proteomes" id="UP000010474">
    <property type="component" value="Chromosome"/>
</dbReference>
<dbReference type="OrthoDB" id="468539at2"/>
<protein>
    <recommendedName>
        <fullName evidence="9">Glycosyltransferase RgtA/B/C/D-like domain-containing protein</fullName>
    </recommendedName>
</protein>